<dbReference type="GO" id="GO:0005634">
    <property type="term" value="C:nucleus"/>
    <property type="evidence" value="ECO:0007669"/>
    <property type="project" value="TreeGrafter"/>
</dbReference>
<dbReference type="Pfam" id="PF11969">
    <property type="entry name" value="DcpS_C"/>
    <property type="match status" value="1"/>
</dbReference>
<feature type="region of interest" description="Disordered" evidence="1">
    <location>
        <begin position="318"/>
        <end position="392"/>
    </location>
</feature>
<dbReference type="AlphaFoldDB" id="B4LZ09"/>
<name>B4LZ09_DROVI</name>
<reference evidence="3 4" key="1">
    <citation type="journal article" date="2007" name="Nature">
        <title>Evolution of genes and genomes on the Drosophila phylogeny.</title>
        <authorList>
            <consortium name="Drosophila 12 Genomes Consortium"/>
            <person name="Clark A.G."/>
            <person name="Eisen M.B."/>
            <person name="Smith D.R."/>
            <person name="Bergman C.M."/>
            <person name="Oliver B."/>
            <person name="Markow T.A."/>
            <person name="Kaufman T.C."/>
            <person name="Kellis M."/>
            <person name="Gelbart W."/>
            <person name="Iyer V.N."/>
            <person name="Pollard D.A."/>
            <person name="Sackton T.B."/>
            <person name="Larracuente A.M."/>
            <person name="Singh N.D."/>
            <person name="Abad J.P."/>
            <person name="Abt D.N."/>
            <person name="Adryan B."/>
            <person name="Aguade M."/>
            <person name="Akashi H."/>
            <person name="Anderson W.W."/>
            <person name="Aquadro C.F."/>
            <person name="Ardell D.H."/>
            <person name="Arguello R."/>
            <person name="Artieri C.G."/>
            <person name="Barbash D.A."/>
            <person name="Barker D."/>
            <person name="Barsanti P."/>
            <person name="Batterham P."/>
            <person name="Batzoglou S."/>
            <person name="Begun D."/>
            <person name="Bhutkar A."/>
            <person name="Blanco E."/>
            <person name="Bosak S.A."/>
            <person name="Bradley R.K."/>
            <person name="Brand A.D."/>
            <person name="Brent M.R."/>
            <person name="Brooks A.N."/>
            <person name="Brown R.H."/>
            <person name="Butlin R.K."/>
            <person name="Caggese C."/>
            <person name="Calvi B.R."/>
            <person name="Bernardo de Carvalho A."/>
            <person name="Caspi A."/>
            <person name="Castrezana S."/>
            <person name="Celniker S.E."/>
            <person name="Chang J.L."/>
            <person name="Chapple C."/>
            <person name="Chatterji S."/>
            <person name="Chinwalla A."/>
            <person name="Civetta A."/>
            <person name="Clifton S.W."/>
            <person name="Comeron J.M."/>
            <person name="Costello J.C."/>
            <person name="Coyne J.A."/>
            <person name="Daub J."/>
            <person name="David R.G."/>
            <person name="Delcher A.L."/>
            <person name="Delehaunty K."/>
            <person name="Do C.B."/>
            <person name="Ebling H."/>
            <person name="Edwards K."/>
            <person name="Eickbush T."/>
            <person name="Evans J.D."/>
            <person name="Filipski A."/>
            <person name="Findeiss S."/>
            <person name="Freyhult E."/>
            <person name="Fulton L."/>
            <person name="Fulton R."/>
            <person name="Garcia A.C."/>
            <person name="Gardiner A."/>
            <person name="Garfield D.A."/>
            <person name="Garvin B.E."/>
            <person name="Gibson G."/>
            <person name="Gilbert D."/>
            <person name="Gnerre S."/>
            <person name="Godfrey J."/>
            <person name="Good R."/>
            <person name="Gotea V."/>
            <person name="Gravely B."/>
            <person name="Greenberg A.J."/>
            <person name="Griffiths-Jones S."/>
            <person name="Gross S."/>
            <person name="Guigo R."/>
            <person name="Gustafson E.A."/>
            <person name="Haerty W."/>
            <person name="Hahn M.W."/>
            <person name="Halligan D.L."/>
            <person name="Halpern A.L."/>
            <person name="Halter G.M."/>
            <person name="Han M.V."/>
            <person name="Heger A."/>
            <person name="Hillier L."/>
            <person name="Hinrichs A.S."/>
            <person name="Holmes I."/>
            <person name="Hoskins R.A."/>
            <person name="Hubisz M.J."/>
            <person name="Hultmark D."/>
            <person name="Huntley M.A."/>
            <person name="Jaffe D.B."/>
            <person name="Jagadeeshan S."/>
            <person name="Jeck W.R."/>
            <person name="Johnson J."/>
            <person name="Jones C.D."/>
            <person name="Jordan W.C."/>
            <person name="Karpen G.H."/>
            <person name="Kataoka E."/>
            <person name="Keightley P.D."/>
            <person name="Kheradpour P."/>
            <person name="Kirkness E.F."/>
            <person name="Koerich L.B."/>
            <person name="Kristiansen K."/>
            <person name="Kudrna D."/>
            <person name="Kulathinal R.J."/>
            <person name="Kumar S."/>
            <person name="Kwok R."/>
            <person name="Lander E."/>
            <person name="Langley C.H."/>
            <person name="Lapoint R."/>
            <person name="Lazzaro B.P."/>
            <person name="Lee S.J."/>
            <person name="Levesque L."/>
            <person name="Li R."/>
            <person name="Lin C.F."/>
            <person name="Lin M.F."/>
            <person name="Lindblad-Toh K."/>
            <person name="Llopart A."/>
            <person name="Long M."/>
            <person name="Low L."/>
            <person name="Lozovsky E."/>
            <person name="Lu J."/>
            <person name="Luo M."/>
            <person name="Machado C.A."/>
            <person name="Makalowski W."/>
            <person name="Marzo M."/>
            <person name="Matsuda M."/>
            <person name="Matzkin L."/>
            <person name="McAllister B."/>
            <person name="McBride C.S."/>
            <person name="McKernan B."/>
            <person name="McKernan K."/>
            <person name="Mendez-Lago M."/>
            <person name="Minx P."/>
            <person name="Mollenhauer M.U."/>
            <person name="Montooth K."/>
            <person name="Mount S.M."/>
            <person name="Mu X."/>
            <person name="Myers E."/>
            <person name="Negre B."/>
            <person name="Newfeld S."/>
            <person name="Nielsen R."/>
            <person name="Noor M.A."/>
            <person name="O'Grady P."/>
            <person name="Pachter L."/>
            <person name="Papaceit M."/>
            <person name="Parisi M.J."/>
            <person name="Parisi M."/>
            <person name="Parts L."/>
            <person name="Pedersen J.S."/>
            <person name="Pesole G."/>
            <person name="Phillippy A.M."/>
            <person name="Ponting C.P."/>
            <person name="Pop M."/>
            <person name="Porcelli D."/>
            <person name="Powell J.R."/>
            <person name="Prohaska S."/>
            <person name="Pruitt K."/>
            <person name="Puig M."/>
            <person name="Quesneville H."/>
            <person name="Ram K.R."/>
            <person name="Rand D."/>
            <person name="Rasmussen M.D."/>
            <person name="Reed L.K."/>
            <person name="Reenan R."/>
            <person name="Reily A."/>
            <person name="Remington K.A."/>
            <person name="Rieger T.T."/>
            <person name="Ritchie M.G."/>
            <person name="Robin C."/>
            <person name="Rogers Y.H."/>
            <person name="Rohde C."/>
            <person name="Rozas J."/>
            <person name="Rubenfield M.J."/>
            <person name="Ruiz A."/>
            <person name="Russo S."/>
            <person name="Salzberg S.L."/>
            <person name="Sanchez-Gracia A."/>
            <person name="Saranga D.J."/>
            <person name="Sato H."/>
            <person name="Schaeffer S.W."/>
            <person name="Schatz M.C."/>
            <person name="Schlenke T."/>
            <person name="Schwartz R."/>
            <person name="Segarra C."/>
            <person name="Singh R.S."/>
            <person name="Sirot L."/>
            <person name="Sirota M."/>
            <person name="Sisneros N.B."/>
            <person name="Smith C.D."/>
            <person name="Smith T.F."/>
            <person name="Spieth J."/>
            <person name="Stage D.E."/>
            <person name="Stark A."/>
            <person name="Stephan W."/>
            <person name="Strausberg R.L."/>
            <person name="Strempel S."/>
            <person name="Sturgill D."/>
            <person name="Sutton G."/>
            <person name="Sutton G.G."/>
            <person name="Tao W."/>
            <person name="Teichmann S."/>
            <person name="Tobari Y.N."/>
            <person name="Tomimura Y."/>
            <person name="Tsolas J.M."/>
            <person name="Valente V.L."/>
            <person name="Venter E."/>
            <person name="Venter J.C."/>
            <person name="Vicario S."/>
            <person name="Vieira F.G."/>
            <person name="Vilella A.J."/>
            <person name="Villasante A."/>
            <person name="Walenz B."/>
            <person name="Wang J."/>
            <person name="Wasserman M."/>
            <person name="Watts T."/>
            <person name="Wilson D."/>
            <person name="Wilson R.K."/>
            <person name="Wing R.A."/>
            <person name="Wolfner M.F."/>
            <person name="Wong A."/>
            <person name="Wong G.K."/>
            <person name="Wu C.I."/>
            <person name="Wu G."/>
            <person name="Yamamoto D."/>
            <person name="Yang H.P."/>
            <person name="Yang S.P."/>
            <person name="Yorke J.A."/>
            <person name="Yoshida K."/>
            <person name="Zdobnov E."/>
            <person name="Zhang P."/>
            <person name="Zhang Y."/>
            <person name="Zimin A.V."/>
            <person name="Baldwin J."/>
            <person name="Abdouelleil A."/>
            <person name="Abdulkadir J."/>
            <person name="Abebe A."/>
            <person name="Abera B."/>
            <person name="Abreu J."/>
            <person name="Acer S.C."/>
            <person name="Aftuck L."/>
            <person name="Alexander A."/>
            <person name="An P."/>
            <person name="Anderson E."/>
            <person name="Anderson S."/>
            <person name="Arachi H."/>
            <person name="Azer M."/>
            <person name="Bachantsang P."/>
            <person name="Barry A."/>
            <person name="Bayul T."/>
            <person name="Berlin A."/>
            <person name="Bessette D."/>
            <person name="Bloom T."/>
            <person name="Blye J."/>
            <person name="Boguslavskiy L."/>
            <person name="Bonnet C."/>
            <person name="Boukhgalter B."/>
            <person name="Bourzgui I."/>
            <person name="Brown A."/>
            <person name="Cahill P."/>
            <person name="Channer S."/>
            <person name="Cheshatsang Y."/>
            <person name="Chuda L."/>
            <person name="Citroen M."/>
            <person name="Collymore A."/>
            <person name="Cooke P."/>
            <person name="Costello M."/>
            <person name="D'Aco K."/>
            <person name="Daza R."/>
            <person name="De Haan G."/>
            <person name="DeGray S."/>
            <person name="DeMaso C."/>
            <person name="Dhargay N."/>
            <person name="Dooley K."/>
            <person name="Dooley E."/>
            <person name="Doricent M."/>
            <person name="Dorje P."/>
            <person name="Dorjee K."/>
            <person name="Dupes A."/>
            <person name="Elong R."/>
            <person name="Falk J."/>
            <person name="Farina A."/>
            <person name="Faro S."/>
            <person name="Ferguson D."/>
            <person name="Fisher S."/>
            <person name="Foley C.D."/>
            <person name="Franke A."/>
            <person name="Friedrich D."/>
            <person name="Gadbois L."/>
            <person name="Gearin G."/>
            <person name="Gearin C.R."/>
            <person name="Giannoukos G."/>
            <person name="Goode T."/>
            <person name="Graham J."/>
            <person name="Grandbois E."/>
            <person name="Grewal S."/>
            <person name="Gyaltsen K."/>
            <person name="Hafez N."/>
            <person name="Hagos B."/>
            <person name="Hall J."/>
            <person name="Henson C."/>
            <person name="Hollinger A."/>
            <person name="Honan T."/>
            <person name="Huard M.D."/>
            <person name="Hughes L."/>
            <person name="Hurhula B."/>
            <person name="Husby M.E."/>
            <person name="Kamat A."/>
            <person name="Kanga B."/>
            <person name="Kashin S."/>
            <person name="Khazanovich D."/>
            <person name="Kisner P."/>
            <person name="Lance K."/>
            <person name="Lara M."/>
            <person name="Lee W."/>
            <person name="Lennon N."/>
            <person name="Letendre F."/>
            <person name="LeVine R."/>
            <person name="Lipovsky A."/>
            <person name="Liu X."/>
            <person name="Liu J."/>
            <person name="Liu S."/>
            <person name="Lokyitsang T."/>
            <person name="Lokyitsang Y."/>
            <person name="Lubonja R."/>
            <person name="Lui A."/>
            <person name="MacDonald P."/>
            <person name="Magnisalis V."/>
            <person name="Maru K."/>
            <person name="Matthews C."/>
            <person name="McCusker W."/>
            <person name="McDonough S."/>
            <person name="Mehta T."/>
            <person name="Meldrim J."/>
            <person name="Meneus L."/>
            <person name="Mihai O."/>
            <person name="Mihalev A."/>
            <person name="Mihova T."/>
            <person name="Mittelman R."/>
            <person name="Mlenga V."/>
            <person name="Montmayeur A."/>
            <person name="Mulrain L."/>
            <person name="Navidi A."/>
            <person name="Naylor J."/>
            <person name="Negash T."/>
            <person name="Nguyen T."/>
            <person name="Nguyen N."/>
            <person name="Nicol R."/>
            <person name="Norbu C."/>
            <person name="Norbu N."/>
            <person name="Novod N."/>
            <person name="O'Neill B."/>
            <person name="Osman S."/>
            <person name="Markiewicz E."/>
            <person name="Oyono O.L."/>
            <person name="Patti C."/>
            <person name="Phunkhang P."/>
            <person name="Pierre F."/>
            <person name="Priest M."/>
            <person name="Raghuraman S."/>
            <person name="Rege F."/>
            <person name="Reyes R."/>
            <person name="Rise C."/>
            <person name="Rogov P."/>
            <person name="Ross K."/>
            <person name="Ryan E."/>
            <person name="Settipalli S."/>
            <person name="Shea T."/>
            <person name="Sherpa N."/>
            <person name="Shi L."/>
            <person name="Shih D."/>
            <person name="Sparrow T."/>
            <person name="Spaulding J."/>
            <person name="Stalker J."/>
            <person name="Stange-Thomann N."/>
            <person name="Stavropoulos S."/>
            <person name="Stone C."/>
            <person name="Strader C."/>
            <person name="Tesfaye S."/>
            <person name="Thomson T."/>
            <person name="Thoulutsang Y."/>
            <person name="Thoulutsang D."/>
            <person name="Topham K."/>
            <person name="Topping I."/>
            <person name="Tsamla T."/>
            <person name="Vassiliev H."/>
            <person name="Vo A."/>
            <person name="Wangchuk T."/>
            <person name="Wangdi T."/>
            <person name="Weiand M."/>
            <person name="Wilkinson J."/>
            <person name="Wilson A."/>
            <person name="Yadav S."/>
            <person name="Young G."/>
            <person name="Yu Q."/>
            <person name="Zembek L."/>
            <person name="Zhong D."/>
            <person name="Zimmer A."/>
            <person name="Zwirko Z."/>
            <person name="Jaffe D.B."/>
            <person name="Alvarez P."/>
            <person name="Brockman W."/>
            <person name="Butler J."/>
            <person name="Chin C."/>
            <person name="Gnerre S."/>
            <person name="Grabherr M."/>
            <person name="Kleber M."/>
            <person name="Mauceli E."/>
            <person name="MacCallum I."/>
        </authorList>
    </citation>
    <scope>NUCLEOTIDE SEQUENCE [LARGE SCALE GENOMIC DNA]</scope>
    <source>
        <strain evidence="4">Tucson 15010-1051.87</strain>
    </source>
</reference>
<evidence type="ECO:0000259" key="2">
    <source>
        <dbReference type="Pfam" id="PF16278"/>
    </source>
</evidence>
<keyword evidence="4" id="KW-1185">Reference proteome</keyword>
<dbReference type="PANTHER" id="PTHR12486">
    <property type="entry name" value="APRATAXIN-RELATED"/>
    <property type="match status" value="1"/>
</dbReference>
<dbReference type="STRING" id="7244.B4LZ09"/>
<dbReference type="OrthoDB" id="3512845at2759"/>
<dbReference type="GO" id="GO:0003697">
    <property type="term" value="F:single-stranded DNA binding"/>
    <property type="evidence" value="ECO:0007669"/>
    <property type="project" value="TreeGrafter"/>
</dbReference>
<dbReference type="GO" id="GO:0000012">
    <property type="term" value="P:single strand break repair"/>
    <property type="evidence" value="ECO:0007669"/>
    <property type="project" value="TreeGrafter"/>
</dbReference>
<protein>
    <submittedName>
        <fullName evidence="3">Uncharacterized protein, isoform A</fullName>
    </submittedName>
</protein>
<gene>
    <name evidence="3" type="primary">Dvir\GJ22723</name>
    <name evidence="3" type="ORF">Dvir_GJ22723</name>
</gene>
<dbReference type="Proteomes" id="UP000008792">
    <property type="component" value="Unassembled WGS sequence"/>
</dbReference>
<dbReference type="PANTHER" id="PTHR12486:SF4">
    <property type="entry name" value="APRATAXIN"/>
    <property type="match status" value="1"/>
</dbReference>
<dbReference type="GO" id="GO:0030983">
    <property type="term" value="F:mismatched DNA binding"/>
    <property type="evidence" value="ECO:0007669"/>
    <property type="project" value="TreeGrafter"/>
</dbReference>
<evidence type="ECO:0000313" key="3">
    <source>
        <dbReference type="EMBL" id="EDW68112.2"/>
    </source>
</evidence>
<feature type="compositionally biased region" description="Basic residues" evidence="1">
    <location>
        <begin position="360"/>
        <end position="371"/>
    </location>
</feature>
<feature type="compositionally biased region" description="Polar residues" evidence="1">
    <location>
        <begin position="374"/>
        <end position="384"/>
    </location>
</feature>
<dbReference type="GO" id="GO:0003725">
    <property type="term" value="F:double-stranded RNA binding"/>
    <property type="evidence" value="ECO:0007669"/>
    <property type="project" value="TreeGrafter"/>
</dbReference>
<dbReference type="SUPFAM" id="SSF54197">
    <property type="entry name" value="HIT-like"/>
    <property type="match status" value="1"/>
</dbReference>
<dbReference type="GO" id="GO:1990165">
    <property type="term" value="F:single-strand break-containing DNA binding"/>
    <property type="evidence" value="ECO:0007669"/>
    <property type="project" value="TreeGrafter"/>
</dbReference>
<dbReference type="EMBL" id="CH940650">
    <property type="protein sequence ID" value="EDW68112.2"/>
    <property type="molecule type" value="Genomic_DNA"/>
</dbReference>
<dbReference type="Pfam" id="PF16278">
    <property type="entry name" value="zf-C2HE"/>
    <property type="match status" value="1"/>
</dbReference>
<sequence length="392" mass="45010">MQEDANLVEFQRGELTRKMEAGKDVVIQTDRAAVLRNVDCPKAEYHFVIFPREDIKNVTALKREHLPLLDHMMDLANEIIEQQPLPSNNFRVGFKIDAFMNRLNMHIISDDFYSSFMRRIQHWNTFNTDLFITFQAVYALLRVNGSVEPMPADKAEELRMATPIHCNQCSFITDNFNKFKIHLYDHWRKRQSEHLNKMGVAQLSQSIGQMHLNANSNICGYAPPFNGTAYAMGGWTDFLIRNFRGPVGPQQRLNMNFQRPYQMNNNAPSSSQANSKNFDQMHFNAPNPGLHNNRLDCWQQVKSKQTANDVQQTKANLPVNTASKSNGNATSNICPNKNAGYIQHRVPDHSQRNPIDAKPFIKKKWHNKPKKNNQYPPDSKTINGKDNAPDEA</sequence>
<organism evidence="3 4">
    <name type="scientific">Drosophila virilis</name>
    <name type="common">Fruit fly</name>
    <dbReference type="NCBI Taxonomy" id="7244"/>
    <lineage>
        <taxon>Eukaryota</taxon>
        <taxon>Metazoa</taxon>
        <taxon>Ecdysozoa</taxon>
        <taxon>Arthropoda</taxon>
        <taxon>Hexapoda</taxon>
        <taxon>Insecta</taxon>
        <taxon>Pterygota</taxon>
        <taxon>Neoptera</taxon>
        <taxon>Endopterygota</taxon>
        <taxon>Diptera</taxon>
        <taxon>Brachycera</taxon>
        <taxon>Muscomorpha</taxon>
        <taxon>Ephydroidea</taxon>
        <taxon>Drosophilidae</taxon>
        <taxon>Drosophila</taxon>
    </lineage>
</organism>
<feature type="domain" description="Aprataxin C2HE/C2H2/C2HC zinc finger" evidence="2">
    <location>
        <begin position="127"/>
        <end position="189"/>
    </location>
</feature>
<feature type="compositionally biased region" description="Polar residues" evidence="1">
    <location>
        <begin position="318"/>
        <end position="335"/>
    </location>
</feature>
<accession>B4LZ09</accession>
<dbReference type="InterPro" id="IPR036265">
    <property type="entry name" value="HIT-like_sf"/>
</dbReference>
<dbReference type="InParanoid" id="B4LZ09"/>
<dbReference type="GO" id="GO:0033699">
    <property type="term" value="F:DNA 5'-adenosine monophosphate hydrolase activity"/>
    <property type="evidence" value="ECO:0007669"/>
    <property type="project" value="TreeGrafter"/>
</dbReference>
<dbReference type="HOGENOM" id="CLU_659323_0_0_1"/>
<evidence type="ECO:0000256" key="1">
    <source>
        <dbReference type="SAM" id="MobiDB-lite"/>
    </source>
</evidence>
<evidence type="ECO:0000313" key="4">
    <source>
        <dbReference type="Proteomes" id="UP000008792"/>
    </source>
</evidence>
<dbReference type="Gene3D" id="3.30.428.10">
    <property type="entry name" value="HIT-like"/>
    <property type="match status" value="1"/>
</dbReference>
<dbReference type="eggNOG" id="KOG0562">
    <property type="taxonomic scope" value="Eukaryota"/>
</dbReference>
<dbReference type="InterPro" id="IPR032566">
    <property type="entry name" value="Znf-C2HE"/>
</dbReference>
<dbReference type="SMR" id="B4LZ09"/>
<proteinExistence type="predicted"/>